<evidence type="ECO:0008006" key="3">
    <source>
        <dbReference type="Google" id="ProtNLM"/>
    </source>
</evidence>
<dbReference type="RefSeq" id="WP_184769054.1">
    <property type="nucleotide sequence ID" value="NZ_JACHGI010000003.1"/>
</dbReference>
<dbReference type="EMBL" id="JACHGI010000003">
    <property type="protein sequence ID" value="MBB6466640.1"/>
    <property type="molecule type" value="Genomic_DNA"/>
</dbReference>
<protein>
    <recommendedName>
        <fullName evidence="3">DUF4440 domain-containing protein</fullName>
    </recommendedName>
</protein>
<dbReference type="AlphaFoldDB" id="A0A8E1WFP2"/>
<organism evidence="1 2">
    <name type="scientific">Aminobacter carboxidus</name>
    <dbReference type="NCBI Taxonomy" id="376165"/>
    <lineage>
        <taxon>Bacteria</taxon>
        <taxon>Pseudomonadati</taxon>
        <taxon>Pseudomonadota</taxon>
        <taxon>Alphaproteobacteria</taxon>
        <taxon>Hyphomicrobiales</taxon>
        <taxon>Phyllobacteriaceae</taxon>
        <taxon>Aminobacter</taxon>
    </lineage>
</organism>
<sequence length="125" mass="14155">MTVNRDELLELEREFWTGNQEFFAENADRECLVAFPEMAGVMSNAELAATATKPHRWRNLEIKLQGIVEPGSDIVMLTYEAKAIRHNGEPYQALVSTGYVHRMQGWKMMFHAHTPTGTDTGKAKS</sequence>
<comment type="caution">
    <text evidence="1">The sequence shown here is derived from an EMBL/GenBank/DDBJ whole genome shotgun (WGS) entry which is preliminary data.</text>
</comment>
<accession>A0A8E1WFP2</accession>
<name>A0A8E1WFP2_9HYPH</name>
<gene>
    <name evidence="1" type="ORF">HNQ96_002505</name>
</gene>
<proteinExistence type="predicted"/>
<dbReference type="Proteomes" id="UP000532373">
    <property type="component" value="Unassembled WGS sequence"/>
</dbReference>
<evidence type="ECO:0000313" key="1">
    <source>
        <dbReference type="EMBL" id="MBB6466640.1"/>
    </source>
</evidence>
<reference evidence="1 2" key="1">
    <citation type="submission" date="2020-08" db="EMBL/GenBank/DDBJ databases">
        <title>Genomic Encyclopedia of Type Strains, Phase IV (KMG-IV): sequencing the most valuable type-strain genomes for metagenomic binning, comparative biology and taxonomic classification.</title>
        <authorList>
            <person name="Goeker M."/>
        </authorList>
    </citation>
    <scope>NUCLEOTIDE SEQUENCE [LARGE SCALE GENOMIC DNA]</scope>
    <source>
        <strain evidence="1 2">DSM 17454</strain>
    </source>
</reference>
<evidence type="ECO:0000313" key="2">
    <source>
        <dbReference type="Proteomes" id="UP000532373"/>
    </source>
</evidence>